<feature type="domain" description="CusB-like beta-barrel" evidence="4">
    <location>
        <begin position="195"/>
        <end position="267"/>
    </location>
</feature>
<comment type="caution">
    <text evidence="6">The sequence shown here is derived from an EMBL/GenBank/DDBJ whole genome shotgun (WGS) entry which is preliminary data.</text>
</comment>
<sequence>MQKSLIALSLALVLSACSSGEATALKDTQEKTVKIPVNVATVKVAPMAARFESHGTLSAEHEAQVVARVSGLVESFDIEEGDEVKAGQVLARIEPDRYQFERDRMAAQVRSVSQELERTRNLYAKKLVSADTLDKLEQSLAGLKAQLGLTELDLKYATVKAPISGTISRRYIKAGNLVNPDQPLFDIVQHQDLRLDIAVPEQYLGQLKNTHGAHCTFAALPGQRFNAEITRLSPVVDPKTGTARLTLHLANSDGRLMPGMFANVQIEYNLHPDAHLVPRQALINQNGAYKLFVIENGIASLKTVTLGNGDKDWVEVNGLTPGAEVVTLGQHHLKDKAEVEVIAG</sequence>
<dbReference type="PANTHER" id="PTHR30469">
    <property type="entry name" value="MULTIDRUG RESISTANCE PROTEIN MDTA"/>
    <property type="match status" value="1"/>
</dbReference>
<keyword evidence="2" id="KW-0732">Signal</keyword>
<dbReference type="GO" id="GO:1990281">
    <property type="term" value="C:efflux pump complex"/>
    <property type="evidence" value="ECO:0007669"/>
    <property type="project" value="TreeGrafter"/>
</dbReference>
<keyword evidence="7" id="KW-1185">Reference proteome</keyword>
<feature type="signal peptide" evidence="2">
    <location>
        <begin position="1"/>
        <end position="24"/>
    </location>
</feature>
<dbReference type="Gene3D" id="1.10.287.470">
    <property type="entry name" value="Helix hairpin bin"/>
    <property type="match status" value="1"/>
</dbReference>
<reference evidence="6 7" key="1">
    <citation type="submission" date="2018-11" db="EMBL/GenBank/DDBJ databases">
        <title>Genomic Encyclopedia of Type Strains, Phase IV (KMG-IV): sequencing the most valuable type-strain genomes for metagenomic binning, comparative biology and taxonomic classification.</title>
        <authorList>
            <person name="Goeker M."/>
        </authorList>
    </citation>
    <scope>NUCLEOTIDE SEQUENCE [LARGE SCALE GENOMIC DNA]</scope>
    <source>
        <strain evidence="6 7">DSM 21945</strain>
    </source>
</reference>
<dbReference type="InterPro" id="IPR006143">
    <property type="entry name" value="RND_pump_MFP"/>
</dbReference>
<dbReference type="NCBIfam" id="TIGR01730">
    <property type="entry name" value="RND_mfp"/>
    <property type="match status" value="1"/>
</dbReference>
<evidence type="ECO:0000259" key="4">
    <source>
        <dbReference type="Pfam" id="PF25954"/>
    </source>
</evidence>
<dbReference type="Pfam" id="PF25917">
    <property type="entry name" value="BSH_RND"/>
    <property type="match status" value="1"/>
</dbReference>
<feature type="domain" description="Multidrug resistance protein MdtA-like barrel-sandwich hybrid" evidence="3">
    <location>
        <begin position="62"/>
        <end position="188"/>
    </location>
</feature>
<evidence type="ECO:0000259" key="3">
    <source>
        <dbReference type="Pfam" id="PF25917"/>
    </source>
</evidence>
<evidence type="ECO:0000313" key="7">
    <source>
        <dbReference type="Proteomes" id="UP000268033"/>
    </source>
</evidence>
<dbReference type="EMBL" id="RJUL01000006">
    <property type="protein sequence ID" value="ROQ24800.1"/>
    <property type="molecule type" value="Genomic_DNA"/>
</dbReference>
<dbReference type="InterPro" id="IPR058625">
    <property type="entry name" value="MdtA-like_BSH"/>
</dbReference>
<evidence type="ECO:0000256" key="1">
    <source>
        <dbReference type="ARBA" id="ARBA00009477"/>
    </source>
</evidence>
<dbReference type="PANTHER" id="PTHR30469:SF38">
    <property type="entry name" value="HLYD FAMILY SECRETION PROTEIN"/>
    <property type="match status" value="1"/>
</dbReference>
<proteinExistence type="inferred from homology"/>
<name>A0A3N1PDB9_9GAMM</name>
<dbReference type="Pfam" id="PF25954">
    <property type="entry name" value="Beta-barrel_RND_2"/>
    <property type="match status" value="1"/>
</dbReference>
<feature type="chain" id="PRO_5018075517" evidence="2">
    <location>
        <begin position="25"/>
        <end position="344"/>
    </location>
</feature>
<dbReference type="AlphaFoldDB" id="A0A3N1PDB9"/>
<comment type="similarity">
    <text evidence="1">Belongs to the membrane fusion protein (MFP) (TC 8.A.1) family.</text>
</comment>
<dbReference type="PROSITE" id="PS51257">
    <property type="entry name" value="PROKAR_LIPOPROTEIN"/>
    <property type="match status" value="1"/>
</dbReference>
<feature type="domain" description="YknX-like C-terminal permuted SH3-like" evidence="5">
    <location>
        <begin position="276"/>
        <end position="341"/>
    </location>
</feature>
<dbReference type="RefSeq" id="WP_123421723.1">
    <property type="nucleotide sequence ID" value="NZ_RJUL01000006.1"/>
</dbReference>
<organism evidence="6 7">
    <name type="scientific">Gallaecimonas pentaromativorans</name>
    <dbReference type="NCBI Taxonomy" id="584787"/>
    <lineage>
        <taxon>Bacteria</taxon>
        <taxon>Pseudomonadati</taxon>
        <taxon>Pseudomonadota</taxon>
        <taxon>Gammaproteobacteria</taxon>
        <taxon>Enterobacterales</taxon>
        <taxon>Gallaecimonadaceae</taxon>
        <taxon>Gallaecimonas</taxon>
    </lineage>
</organism>
<dbReference type="Pfam" id="PF25989">
    <property type="entry name" value="YknX_C"/>
    <property type="match status" value="1"/>
</dbReference>
<evidence type="ECO:0000256" key="2">
    <source>
        <dbReference type="SAM" id="SignalP"/>
    </source>
</evidence>
<accession>A0A3N1PDB9</accession>
<dbReference type="InterPro" id="IPR058637">
    <property type="entry name" value="YknX-like_C"/>
</dbReference>
<dbReference type="Gene3D" id="2.40.420.20">
    <property type="match status" value="1"/>
</dbReference>
<gene>
    <name evidence="6" type="ORF">EDC28_10647</name>
</gene>
<protein>
    <submittedName>
        <fullName evidence="6">RND family efflux transporter MFP subunit</fullName>
    </submittedName>
</protein>
<dbReference type="STRING" id="584787.GCA_001247655_01086"/>
<dbReference type="Proteomes" id="UP000268033">
    <property type="component" value="Unassembled WGS sequence"/>
</dbReference>
<evidence type="ECO:0000259" key="5">
    <source>
        <dbReference type="Pfam" id="PF25989"/>
    </source>
</evidence>
<dbReference type="InterPro" id="IPR058792">
    <property type="entry name" value="Beta-barrel_RND_2"/>
</dbReference>
<dbReference type="Gene3D" id="2.40.50.100">
    <property type="match status" value="1"/>
</dbReference>
<dbReference type="Gene3D" id="2.40.30.170">
    <property type="match status" value="1"/>
</dbReference>
<dbReference type="GO" id="GO:0015562">
    <property type="term" value="F:efflux transmembrane transporter activity"/>
    <property type="evidence" value="ECO:0007669"/>
    <property type="project" value="TreeGrafter"/>
</dbReference>
<dbReference type="SUPFAM" id="SSF111369">
    <property type="entry name" value="HlyD-like secretion proteins"/>
    <property type="match status" value="1"/>
</dbReference>
<dbReference type="FunFam" id="2.40.30.170:FF:000010">
    <property type="entry name" value="Efflux RND transporter periplasmic adaptor subunit"/>
    <property type="match status" value="1"/>
</dbReference>
<evidence type="ECO:0000313" key="6">
    <source>
        <dbReference type="EMBL" id="ROQ24800.1"/>
    </source>
</evidence>